<dbReference type="AlphaFoldDB" id="A0A392U1R8"/>
<proteinExistence type="predicted"/>
<accession>A0A392U1R8</accession>
<keyword evidence="2" id="KW-1185">Reference proteome</keyword>
<dbReference type="Proteomes" id="UP000265520">
    <property type="component" value="Unassembled WGS sequence"/>
</dbReference>
<sequence length="31" mass="3418">VSGVCFYARAREGATDELSSCAFLPKVRRMP</sequence>
<feature type="non-terminal residue" evidence="1">
    <location>
        <position position="1"/>
    </location>
</feature>
<evidence type="ECO:0000313" key="2">
    <source>
        <dbReference type="Proteomes" id="UP000265520"/>
    </source>
</evidence>
<evidence type="ECO:0000313" key="1">
    <source>
        <dbReference type="EMBL" id="MCI65995.1"/>
    </source>
</evidence>
<dbReference type="EMBL" id="LXQA010686508">
    <property type="protein sequence ID" value="MCI65995.1"/>
    <property type="molecule type" value="Genomic_DNA"/>
</dbReference>
<protein>
    <submittedName>
        <fullName evidence="1">Uncharacterized protein</fullName>
    </submittedName>
</protein>
<reference evidence="1 2" key="1">
    <citation type="journal article" date="2018" name="Front. Plant Sci.">
        <title>Red Clover (Trifolium pratense) and Zigzag Clover (T. medium) - A Picture of Genomic Similarities and Differences.</title>
        <authorList>
            <person name="Dluhosova J."/>
            <person name="Istvanek J."/>
            <person name="Nedelnik J."/>
            <person name="Repkova J."/>
        </authorList>
    </citation>
    <scope>NUCLEOTIDE SEQUENCE [LARGE SCALE GENOMIC DNA]</scope>
    <source>
        <strain evidence="2">cv. 10/8</strain>
        <tissue evidence="1">Leaf</tissue>
    </source>
</reference>
<organism evidence="1 2">
    <name type="scientific">Trifolium medium</name>
    <dbReference type="NCBI Taxonomy" id="97028"/>
    <lineage>
        <taxon>Eukaryota</taxon>
        <taxon>Viridiplantae</taxon>
        <taxon>Streptophyta</taxon>
        <taxon>Embryophyta</taxon>
        <taxon>Tracheophyta</taxon>
        <taxon>Spermatophyta</taxon>
        <taxon>Magnoliopsida</taxon>
        <taxon>eudicotyledons</taxon>
        <taxon>Gunneridae</taxon>
        <taxon>Pentapetalae</taxon>
        <taxon>rosids</taxon>
        <taxon>fabids</taxon>
        <taxon>Fabales</taxon>
        <taxon>Fabaceae</taxon>
        <taxon>Papilionoideae</taxon>
        <taxon>50 kb inversion clade</taxon>
        <taxon>NPAAA clade</taxon>
        <taxon>Hologalegina</taxon>
        <taxon>IRL clade</taxon>
        <taxon>Trifolieae</taxon>
        <taxon>Trifolium</taxon>
    </lineage>
</organism>
<comment type="caution">
    <text evidence="1">The sequence shown here is derived from an EMBL/GenBank/DDBJ whole genome shotgun (WGS) entry which is preliminary data.</text>
</comment>
<name>A0A392U1R8_9FABA</name>